<protein>
    <submittedName>
        <fullName evidence="1">Uncharacterized protein</fullName>
    </submittedName>
</protein>
<evidence type="ECO:0000313" key="1">
    <source>
        <dbReference type="EMBL" id="NCI48432.1"/>
    </source>
</evidence>
<sequence length="72" mass="8093">MKKNFMLFFYYRRLGLGQNRAKRVERGYPVGPLRTGDYFHQIFNFNASTGHPGWAISAAGGSALAAKPSHFN</sequence>
<reference evidence="1 2" key="1">
    <citation type="submission" date="2020-01" db="EMBL/GenBank/DDBJ databases">
        <title>Genome analysis.</title>
        <authorList>
            <person name="Wu S."/>
            <person name="Wang G."/>
        </authorList>
    </citation>
    <scope>NUCLEOTIDE SEQUENCE [LARGE SCALE GENOMIC DNA]</scope>
    <source>
        <strain evidence="1 2">SYL130</strain>
    </source>
</reference>
<name>A0ABW9ZRS7_9BACT</name>
<dbReference type="Proteomes" id="UP000753802">
    <property type="component" value="Unassembled WGS sequence"/>
</dbReference>
<proteinExistence type="predicted"/>
<dbReference type="RefSeq" id="WP_161816758.1">
    <property type="nucleotide sequence ID" value="NZ_JAACJS010000002.1"/>
</dbReference>
<evidence type="ECO:0000313" key="2">
    <source>
        <dbReference type="Proteomes" id="UP000753802"/>
    </source>
</evidence>
<gene>
    <name evidence="1" type="ORF">GWC95_00765</name>
</gene>
<organism evidence="1 2">
    <name type="scientific">Sediminibacterium roseum</name>
    <dbReference type="NCBI Taxonomy" id="1978412"/>
    <lineage>
        <taxon>Bacteria</taxon>
        <taxon>Pseudomonadati</taxon>
        <taxon>Bacteroidota</taxon>
        <taxon>Chitinophagia</taxon>
        <taxon>Chitinophagales</taxon>
        <taxon>Chitinophagaceae</taxon>
        <taxon>Sediminibacterium</taxon>
    </lineage>
</organism>
<dbReference type="EMBL" id="JAACJS010000002">
    <property type="protein sequence ID" value="NCI48432.1"/>
    <property type="molecule type" value="Genomic_DNA"/>
</dbReference>
<accession>A0ABW9ZRS7</accession>
<keyword evidence="2" id="KW-1185">Reference proteome</keyword>
<comment type="caution">
    <text evidence="1">The sequence shown here is derived from an EMBL/GenBank/DDBJ whole genome shotgun (WGS) entry which is preliminary data.</text>
</comment>